<dbReference type="PANTHER" id="PTHR13601:SF2">
    <property type="entry name" value="GAMETOGENETIN-BINDING PROTEIN 2"/>
    <property type="match status" value="1"/>
</dbReference>
<feature type="compositionally biased region" description="Basic and acidic residues" evidence="1">
    <location>
        <begin position="407"/>
        <end position="421"/>
    </location>
</feature>
<dbReference type="GO" id="GO:0005737">
    <property type="term" value="C:cytoplasm"/>
    <property type="evidence" value="ECO:0007669"/>
    <property type="project" value="TreeGrafter"/>
</dbReference>
<dbReference type="GO" id="GO:0005634">
    <property type="term" value="C:nucleus"/>
    <property type="evidence" value="ECO:0007669"/>
    <property type="project" value="TreeGrafter"/>
</dbReference>
<proteinExistence type="predicted"/>
<feature type="region of interest" description="Disordered" evidence="1">
    <location>
        <begin position="384"/>
        <end position="476"/>
    </location>
</feature>
<dbReference type="InterPro" id="IPR026073">
    <property type="entry name" value="GGNBP2"/>
</dbReference>
<dbReference type="PANTHER" id="PTHR13601">
    <property type="entry name" value="GAMETOGENETIN-BINDING PROTEIN 2"/>
    <property type="match status" value="1"/>
</dbReference>
<dbReference type="AlphaFoldDB" id="A0A3M6VTJ1"/>
<dbReference type="OrthoDB" id="2422440at2759"/>
<accession>A0A3M6VTJ1</accession>
<dbReference type="EMBL" id="QLLG01000006">
    <property type="protein sequence ID" value="RMX70099.1"/>
    <property type="molecule type" value="Genomic_DNA"/>
</dbReference>
<keyword evidence="4" id="KW-1185">Reference proteome</keyword>
<evidence type="ECO:0000313" key="4">
    <source>
        <dbReference type="Proteomes" id="UP000282087"/>
    </source>
</evidence>
<evidence type="ECO:0008006" key="6">
    <source>
        <dbReference type="Google" id="ProtNLM"/>
    </source>
</evidence>
<feature type="compositionally biased region" description="Polar residues" evidence="1">
    <location>
        <begin position="456"/>
        <end position="472"/>
    </location>
</feature>
<sequence length="565" mass="65125">MAMERKLSLHPGLKQVNEGRIKCDFNLNCACQPSATETREFRKRWLLLTDRERVTALSGDANQFLKTATDLLLCPGCRNSAEALFYKLVDGIVQLPQIVSRSGLCFGKDNHFRLSESCVNSPDKLFSLFYHQEQWANATLMKPTKSSSKAGTSRARCQLHSQRARGRPRPAAFEALWHKLPEDHQRHLSHIDSDQFLTDLENYLRRHRFCCRCKEKVLEAYDLLVGSSCSEDDCEDCGGFECAEKHHEHSDYGDDLHYTSYLFDELAFSRATNQIIVPCNIEFMLQLMSRADQEVAGDYWGDRHARTIAEAQDEVLMCLGMVIWDKMQSLWTKTRTEKRSEELVVHCALSTLRRNFDVAVEALHGEAMIEQLLAEEDVESRRLAKKKEKRKEKKKKRKSVTKLKQRSRSESEKSCQREKQKPKPTKARKQSDSSKTMTSQSSTNSLSSQEDDDDLTSCSRSTDVMGTHQCDSTCDEPCERGTLTYDERMEWQLLSSMGWNASNQITPSLPELDVDTDDENHGIPEDEIRFWKQNRSSLVRRRMAQRQELQERFDQFVLRTTSLDG</sequence>
<protein>
    <recommendedName>
        <fullName evidence="6">Gametogenetin-binding protein 2</fullName>
    </recommendedName>
</protein>
<feature type="compositionally biased region" description="Basic residues" evidence="1">
    <location>
        <begin position="384"/>
        <end position="406"/>
    </location>
</feature>
<dbReference type="Proteomes" id="UP000286097">
    <property type="component" value="Unassembled WGS sequence"/>
</dbReference>
<dbReference type="EMBL" id="QKXF01000773">
    <property type="protein sequence ID" value="RQM08977.1"/>
    <property type="molecule type" value="Genomic_DNA"/>
</dbReference>
<dbReference type="VEuPathDB" id="FungiDB:DD237_000468"/>
<evidence type="ECO:0000313" key="3">
    <source>
        <dbReference type="EMBL" id="RQM08977.1"/>
    </source>
</evidence>
<comment type="caution">
    <text evidence="2">The sequence shown here is derived from an EMBL/GenBank/DDBJ whole genome shotgun (WGS) entry which is preliminary data.</text>
</comment>
<feature type="compositionally biased region" description="Low complexity" evidence="1">
    <location>
        <begin position="433"/>
        <end position="448"/>
    </location>
</feature>
<evidence type="ECO:0000313" key="5">
    <source>
        <dbReference type="Proteomes" id="UP000286097"/>
    </source>
</evidence>
<organism evidence="2 4">
    <name type="scientific">Peronospora effusa</name>
    <dbReference type="NCBI Taxonomy" id="542832"/>
    <lineage>
        <taxon>Eukaryota</taxon>
        <taxon>Sar</taxon>
        <taxon>Stramenopiles</taxon>
        <taxon>Oomycota</taxon>
        <taxon>Peronosporomycetes</taxon>
        <taxon>Peronosporales</taxon>
        <taxon>Peronosporaceae</taxon>
        <taxon>Peronospora</taxon>
    </lineage>
</organism>
<dbReference type="STRING" id="542832.A0A3M6VTJ1"/>
<dbReference type="Proteomes" id="UP000282087">
    <property type="component" value="Unassembled WGS sequence"/>
</dbReference>
<gene>
    <name evidence="3" type="ORF">DD237_000468</name>
    <name evidence="2" type="ORF">DD238_000274</name>
</gene>
<evidence type="ECO:0000313" key="2">
    <source>
        <dbReference type="EMBL" id="RMX70099.1"/>
    </source>
</evidence>
<evidence type="ECO:0000256" key="1">
    <source>
        <dbReference type="SAM" id="MobiDB-lite"/>
    </source>
</evidence>
<reference evidence="4 5" key="1">
    <citation type="submission" date="2018-06" db="EMBL/GenBank/DDBJ databases">
        <title>Comparative genomics of downy mildews reveals potential adaptations to biotrophy.</title>
        <authorList>
            <person name="Fletcher K."/>
            <person name="Klosterman S.J."/>
            <person name="Derevnina L."/>
            <person name="Martin F."/>
            <person name="Koike S."/>
            <person name="Reyes Chin-Wo S."/>
            <person name="Mou B."/>
            <person name="Michelmore R."/>
        </authorList>
    </citation>
    <scope>NUCLEOTIDE SEQUENCE [LARGE SCALE GENOMIC DNA]</scope>
    <source>
        <strain evidence="3 5">R13</strain>
        <strain evidence="2 4">R14</strain>
    </source>
</reference>
<name>A0A3M6VTJ1_9STRA</name>